<evidence type="ECO:0000259" key="8">
    <source>
        <dbReference type="Pfam" id="PF20684"/>
    </source>
</evidence>
<feature type="transmembrane region" description="Helical" evidence="7">
    <location>
        <begin position="157"/>
        <end position="179"/>
    </location>
</feature>
<feature type="transmembrane region" description="Helical" evidence="7">
    <location>
        <begin position="207"/>
        <end position="225"/>
    </location>
</feature>
<evidence type="ECO:0000256" key="6">
    <source>
        <dbReference type="SAM" id="MobiDB-lite"/>
    </source>
</evidence>
<reference evidence="9 10" key="1">
    <citation type="submission" date="2019-10" db="EMBL/GenBank/DDBJ databases">
        <authorList>
            <person name="Palmer J.M."/>
        </authorList>
    </citation>
    <scope>NUCLEOTIDE SEQUENCE [LARGE SCALE GENOMIC DNA]</scope>
    <source>
        <strain evidence="9 10">TWF694</strain>
    </source>
</reference>
<keyword evidence="2 7" id="KW-0812">Transmembrane</keyword>
<accession>A0AAV9WXG3</accession>
<evidence type="ECO:0000313" key="9">
    <source>
        <dbReference type="EMBL" id="KAK6527741.1"/>
    </source>
</evidence>
<organism evidence="9 10">
    <name type="scientific">Orbilia ellipsospora</name>
    <dbReference type="NCBI Taxonomy" id="2528407"/>
    <lineage>
        <taxon>Eukaryota</taxon>
        <taxon>Fungi</taxon>
        <taxon>Dikarya</taxon>
        <taxon>Ascomycota</taxon>
        <taxon>Pezizomycotina</taxon>
        <taxon>Orbiliomycetes</taxon>
        <taxon>Orbiliales</taxon>
        <taxon>Orbiliaceae</taxon>
        <taxon>Orbilia</taxon>
    </lineage>
</organism>
<dbReference type="GO" id="GO:0016020">
    <property type="term" value="C:membrane"/>
    <property type="evidence" value="ECO:0007669"/>
    <property type="project" value="UniProtKB-SubCell"/>
</dbReference>
<dbReference type="InterPro" id="IPR049326">
    <property type="entry name" value="Rhodopsin_dom_fungi"/>
</dbReference>
<keyword evidence="10" id="KW-1185">Reference proteome</keyword>
<sequence>MASLQYATNLQPVVFSPEGKGIYDGFPLRDIVYTHVIFGFSATNKHNMPMGDVVKQFQAFIHQAPPNISVPQLAEALGVDDPRRITDLFMYGWTPDPNGFGRHALAASAAAESMLPHESGKNAVTTVFAITAIFATLAVGLRIWSREVLSMKLMIHDWFMILGYFLSLVYGIISVIHAAELMPAVTVWDLTWNTYAEVQKYQTILSALYPVPLFLIKSSLLLFYLQLCPSYPSERRSIFRTAIYGTFIFILVTAISNLFVILLQCERVDYWNEELETRCNLNPKMSQIILGAIGVVTDMLMWLMPLPLVWKLKLGRRENFLAVITFGLGAVVCVVGAFRLNAIQQYGYVTDGRVLTSIVNLLTIVELNLAIICASAPAIRALILHYIPRVLTAYSQRNSKTSSKGSKRKDDEEQTTYTIQVGINVVGRGDSPTTPSPSRELGGNTDEGPVPAESSKRSASPPGILRKLA</sequence>
<dbReference type="Proteomes" id="UP001365542">
    <property type="component" value="Unassembled WGS sequence"/>
</dbReference>
<feature type="transmembrane region" description="Helical" evidence="7">
    <location>
        <begin position="288"/>
        <end position="308"/>
    </location>
</feature>
<name>A0AAV9WXG3_9PEZI</name>
<comment type="subcellular location">
    <subcellularLocation>
        <location evidence="1">Membrane</location>
        <topology evidence="1">Multi-pass membrane protein</topology>
    </subcellularLocation>
</comment>
<dbReference type="AlphaFoldDB" id="A0AAV9WXG3"/>
<gene>
    <name evidence="9" type="ORF">TWF694_004721</name>
</gene>
<evidence type="ECO:0000256" key="5">
    <source>
        <dbReference type="ARBA" id="ARBA00038359"/>
    </source>
</evidence>
<dbReference type="PANTHER" id="PTHR33048:SF129">
    <property type="entry name" value="INTEGRAL MEMBRANE PROTEIN-RELATED"/>
    <property type="match status" value="1"/>
</dbReference>
<dbReference type="InterPro" id="IPR052337">
    <property type="entry name" value="SAT4-like"/>
</dbReference>
<evidence type="ECO:0000256" key="3">
    <source>
        <dbReference type="ARBA" id="ARBA00022989"/>
    </source>
</evidence>
<proteinExistence type="inferred from homology"/>
<comment type="caution">
    <text evidence="9">The sequence shown here is derived from an EMBL/GenBank/DDBJ whole genome shotgun (WGS) entry which is preliminary data.</text>
</comment>
<dbReference type="PANTHER" id="PTHR33048">
    <property type="entry name" value="PTH11-LIKE INTEGRAL MEMBRANE PROTEIN (AFU_ORTHOLOGUE AFUA_5G11245)"/>
    <property type="match status" value="1"/>
</dbReference>
<feature type="region of interest" description="Disordered" evidence="6">
    <location>
        <begin position="419"/>
        <end position="469"/>
    </location>
</feature>
<comment type="similarity">
    <text evidence="5">Belongs to the SAT4 family.</text>
</comment>
<dbReference type="Pfam" id="PF20684">
    <property type="entry name" value="Fung_rhodopsin"/>
    <property type="match status" value="1"/>
</dbReference>
<feature type="transmembrane region" description="Helical" evidence="7">
    <location>
        <begin position="123"/>
        <end position="145"/>
    </location>
</feature>
<feature type="domain" description="Rhodopsin" evidence="8">
    <location>
        <begin position="141"/>
        <end position="383"/>
    </location>
</feature>
<feature type="transmembrane region" description="Helical" evidence="7">
    <location>
        <begin position="237"/>
        <end position="263"/>
    </location>
</feature>
<evidence type="ECO:0000256" key="4">
    <source>
        <dbReference type="ARBA" id="ARBA00023136"/>
    </source>
</evidence>
<feature type="transmembrane region" description="Helical" evidence="7">
    <location>
        <begin position="320"/>
        <end position="338"/>
    </location>
</feature>
<keyword evidence="4 7" id="KW-0472">Membrane</keyword>
<dbReference type="EMBL" id="JAVHJO010000015">
    <property type="protein sequence ID" value="KAK6527741.1"/>
    <property type="molecule type" value="Genomic_DNA"/>
</dbReference>
<evidence type="ECO:0000313" key="10">
    <source>
        <dbReference type="Proteomes" id="UP001365542"/>
    </source>
</evidence>
<evidence type="ECO:0000256" key="1">
    <source>
        <dbReference type="ARBA" id="ARBA00004141"/>
    </source>
</evidence>
<evidence type="ECO:0000256" key="7">
    <source>
        <dbReference type="SAM" id="Phobius"/>
    </source>
</evidence>
<keyword evidence="3 7" id="KW-1133">Transmembrane helix</keyword>
<protein>
    <recommendedName>
        <fullName evidence="8">Rhodopsin domain-containing protein</fullName>
    </recommendedName>
</protein>
<evidence type="ECO:0000256" key="2">
    <source>
        <dbReference type="ARBA" id="ARBA00022692"/>
    </source>
</evidence>
<feature type="transmembrane region" description="Helical" evidence="7">
    <location>
        <begin position="358"/>
        <end position="379"/>
    </location>
</feature>